<dbReference type="EMBL" id="BLZA01000019">
    <property type="protein sequence ID" value="GHJ86685.1"/>
    <property type="molecule type" value="Genomic_DNA"/>
</dbReference>
<dbReference type="OrthoDB" id="4072855at2759"/>
<feature type="compositionally biased region" description="Low complexity" evidence="6">
    <location>
        <begin position="263"/>
        <end position="276"/>
    </location>
</feature>
<dbReference type="GO" id="GO:0005737">
    <property type="term" value="C:cytoplasm"/>
    <property type="evidence" value="ECO:0007669"/>
    <property type="project" value="UniProtKB-SubCell"/>
</dbReference>
<gene>
    <name evidence="7" type="ORF">NliqN6_3087</name>
</gene>
<comment type="similarity">
    <text evidence="3">Belongs to the DIF1/spd1 family.</text>
</comment>
<keyword evidence="8" id="KW-1185">Reference proteome</keyword>
<evidence type="ECO:0000256" key="4">
    <source>
        <dbReference type="ARBA" id="ARBA00022490"/>
    </source>
</evidence>
<evidence type="ECO:0000256" key="3">
    <source>
        <dbReference type="ARBA" id="ARBA00005459"/>
    </source>
</evidence>
<feature type="region of interest" description="Disordered" evidence="6">
    <location>
        <begin position="199"/>
        <end position="310"/>
    </location>
</feature>
<feature type="compositionally biased region" description="Acidic residues" evidence="6">
    <location>
        <begin position="225"/>
        <end position="243"/>
    </location>
</feature>
<keyword evidence="4" id="KW-0963">Cytoplasm</keyword>
<feature type="compositionally biased region" description="Low complexity" evidence="6">
    <location>
        <begin position="77"/>
        <end position="94"/>
    </location>
</feature>
<dbReference type="Pfam" id="PF08591">
    <property type="entry name" value="RNR_inhib"/>
    <property type="match status" value="1"/>
</dbReference>
<feature type="region of interest" description="Disordered" evidence="6">
    <location>
        <begin position="58"/>
        <end position="99"/>
    </location>
</feature>
<evidence type="ECO:0000313" key="8">
    <source>
        <dbReference type="Proteomes" id="UP000620104"/>
    </source>
</evidence>
<dbReference type="AlphaFoldDB" id="A0A8H3TU28"/>
<accession>A0A8H3TU28</accession>
<sequence length="326" mass="35368">MSTDTAPKRRLLRPINSLPLNASAHTTEAHNARQGVKDDVSMSLMNVGWRVRKNVTEGYKTGPSPAVPTPPRLPHALSSYSTGSGTLGTSYSSSDAGSTRSTYTSPAWAMSSSIFLSSADALSAAKTEMEQERYRQQLEREQIAMLNSLKPRRDLMCLADVVDVDANANAMRENLTPSSRLSTSPIEVPRTDNYHLYSASRATPTMAVKEEPYHPERGRKRHTVEEDEGEATEVEDDDADMDADAAAAEHLPSHRPIRPMKRSTAAPTASASKTLAGGSRQRLRPTQSAPVASSSGYLGTIQSSETTEREVVFEGGLSGWVGRTDF</sequence>
<evidence type="ECO:0000256" key="5">
    <source>
        <dbReference type="ARBA" id="ARBA00023242"/>
    </source>
</evidence>
<evidence type="ECO:0000256" key="2">
    <source>
        <dbReference type="ARBA" id="ARBA00004496"/>
    </source>
</evidence>
<protein>
    <submittedName>
        <fullName evidence="7">Uncharacterized protein</fullName>
    </submittedName>
</protein>
<evidence type="ECO:0000256" key="6">
    <source>
        <dbReference type="SAM" id="MobiDB-lite"/>
    </source>
</evidence>
<comment type="subcellular location">
    <subcellularLocation>
        <location evidence="2">Cytoplasm</location>
    </subcellularLocation>
    <subcellularLocation>
        <location evidence="1">Nucleus</location>
    </subcellularLocation>
</comment>
<reference evidence="7" key="1">
    <citation type="submission" date="2020-07" db="EMBL/GenBank/DDBJ databases">
        <title>Draft Genome Sequence of a Deep-Sea Yeast, Naganishia (Cryptococcus) liquefaciens strain N6.</title>
        <authorList>
            <person name="Han Y.W."/>
            <person name="Kajitani R."/>
            <person name="Morimoto H."/>
            <person name="Parhat M."/>
            <person name="Tsubouchi H."/>
            <person name="Bakenova O."/>
            <person name="Ogata M."/>
            <person name="Argunhan B."/>
            <person name="Aoki R."/>
            <person name="Kajiwara S."/>
            <person name="Itoh T."/>
            <person name="Iwasaki H."/>
        </authorList>
    </citation>
    <scope>NUCLEOTIDE SEQUENCE</scope>
    <source>
        <strain evidence="7">N6</strain>
    </source>
</reference>
<dbReference type="GO" id="GO:0005634">
    <property type="term" value="C:nucleus"/>
    <property type="evidence" value="ECO:0007669"/>
    <property type="project" value="UniProtKB-SubCell"/>
</dbReference>
<feature type="compositionally biased region" description="Polar residues" evidence="6">
    <location>
        <begin position="284"/>
        <end position="305"/>
    </location>
</feature>
<organism evidence="7 8">
    <name type="scientific">Naganishia liquefaciens</name>
    <dbReference type="NCBI Taxonomy" id="104408"/>
    <lineage>
        <taxon>Eukaryota</taxon>
        <taxon>Fungi</taxon>
        <taxon>Dikarya</taxon>
        <taxon>Basidiomycota</taxon>
        <taxon>Agaricomycotina</taxon>
        <taxon>Tremellomycetes</taxon>
        <taxon>Filobasidiales</taxon>
        <taxon>Filobasidiaceae</taxon>
        <taxon>Naganishia</taxon>
    </lineage>
</organism>
<proteinExistence type="inferred from homology"/>
<evidence type="ECO:0000256" key="1">
    <source>
        <dbReference type="ARBA" id="ARBA00004123"/>
    </source>
</evidence>
<dbReference type="InterPro" id="IPR013900">
    <property type="entry name" value="RNR_inhibitor"/>
</dbReference>
<evidence type="ECO:0000313" key="7">
    <source>
        <dbReference type="EMBL" id="GHJ86685.1"/>
    </source>
</evidence>
<keyword evidence="5" id="KW-0539">Nucleus</keyword>
<name>A0A8H3TU28_9TREE</name>
<comment type="caution">
    <text evidence="7">The sequence shown here is derived from an EMBL/GenBank/DDBJ whole genome shotgun (WGS) entry which is preliminary data.</text>
</comment>
<dbReference type="Proteomes" id="UP000620104">
    <property type="component" value="Unassembled WGS sequence"/>
</dbReference>